<proteinExistence type="predicted"/>
<comment type="caution">
    <text evidence="1">The sequence shown here is derived from an EMBL/GenBank/DDBJ whole genome shotgun (WGS) entry which is preliminary data.</text>
</comment>
<feature type="non-terminal residue" evidence="1">
    <location>
        <position position="1"/>
    </location>
</feature>
<gene>
    <name evidence="1" type="ORF">S01H4_18610</name>
</gene>
<accession>X1AEC8</accession>
<dbReference type="AlphaFoldDB" id="X1AEC8"/>
<reference evidence="1" key="1">
    <citation type="journal article" date="2014" name="Front. Microbiol.">
        <title>High frequency of phylogenetically diverse reductive dehalogenase-homologous genes in deep subseafloor sedimentary metagenomes.</title>
        <authorList>
            <person name="Kawai M."/>
            <person name="Futagami T."/>
            <person name="Toyoda A."/>
            <person name="Takaki Y."/>
            <person name="Nishi S."/>
            <person name="Hori S."/>
            <person name="Arai W."/>
            <person name="Tsubouchi T."/>
            <person name="Morono Y."/>
            <person name="Uchiyama I."/>
            <person name="Ito T."/>
            <person name="Fujiyama A."/>
            <person name="Inagaki F."/>
            <person name="Takami H."/>
        </authorList>
    </citation>
    <scope>NUCLEOTIDE SEQUENCE</scope>
    <source>
        <strain evidence="1">Expedition CK06-06</strain>
    </source>
</reference>
<dbReference type="EMBL" id="BART01008256">
    <property type="protein sequence ID" value="GAG71003.1"/>
    <property type="molecule type" value="Genomic_DNA"/>
</dbReference>
<protein>
    <submittedName>
        <fullName evidence="1">Uncharacterized protein</fullName>
    </submittedName>
</protein>
<organism evidence="1">
    <name type="scientific">marine sediment metagenome</name>
    <dbReference type="NCBI Taxonomy" id="412755"/>
    <lineage>
        <taxon>unclassified sequences</taxon>
        <taxon>metagenomes</taxon>
        <taxon>ecological metagenomes</taxon>
    </lineage>
</organism>
<evidence type="ECO:0000313" key="1">
    <source>
        <dbReference type="EMBL" id="GAG71003.1"/>
    </source>
</evidence>
<name>X1AEC8_9ZZZZ</name>
<sequence>VSGASMNLFFMTAPQGKLIGVSGEFIRSAC</sequence>